<keyword evidence="3" id="KW-1185">Reference proteome</keyword>
<evidence type="ECO:0000313" key="3">
    <source>
        <dbReference type="Proteomes" id="UP001240250"/>
    </source>
</evidence>
<dbReference type="SUPFAM" id="SSF51735">
    <property type="entry name" value="NAD(P)-binding Rossmann-fold domains"/>
    <property type="match status" value="1"/>
</dbReference>
<reference evidence="2 3" key="1">
    <citation type="submission" date="2023-07" db="EMBL/GenBank/DDBJ databases">
        <title>Sequencing the genomes of 1000 actinobacteria strains.</title>
        <authorList>
            <person name="Klenk H.-P."/>
        </authorList>
    </citation>
    <scope>NUCLEOTIDE SEQUENCE [LARGE SCALE GENOMIC DNA]</scope>
    <source>
        <strain evidence="2 3">DSM 14785</strain>
    </source>
</reference>
<evidence type="ECO:0000259" key="1">
    <source>
        <dbReference type="Pfam" id="PF01370"/>
    </source>
</evidence>
<protein>
    <submittedName>
        <fullName evidence="2">Nucleoside-diphosphate-sugar epimerase</fullName>
    </submittedName>
</protein>
<comment type="caution">
    <text evidence="2">The sequence shown here is derived from an EMBL/GenBank/DDBJ whole genome shotgun (WGS) entry which is preliminary data.</text>
</comment>
<dbReference type="Gene3D" id="3.40.50.720">
    <property type="entry name" value="NAD(P)-binding Rossmann-like Domain"/>
    <property type="match status" value="1"/>
</dbReference>
<organism evidence="2 3">
    <name type="scientific">Cellulomonas iranensis</name>
    <dbReference type="NCBI Taxonomy" id="76862"/>
    <lineage>
        <taxon>Bacteria</taxon>
        <taxon>Bacillati</taxon>
        <taxon>Actinomycetota</taxon>
        <taxon>Actinomycetes</taxon>
        <taxon>Micrococcales</taxon>
        <taxon>Cellulomonadaceae</taxon>
        <taxon>Cellulomonas</taxon>
    </lineage>
</organism>
<dbReference type="InterPro" id="IPR036291">
    <property type="entry name" value="NAD(P)-bd_dom_sf"/>
</dbReference>
<sequence>MSAAPTAVLGASGQVGRLVLDALVAAGHEAVAVGRTAPRDAPAGVTVRVVPSYDGGALTDALTGCGAVVATLGLPYRSTVWAAQWAPLVAAVTAACRGTGLPLTFLDNVYVYGDAREPLRETTPLRPCSRKGEARLAGWHVLAAHADAGHDVVVCRAADFLGPGASLGIVPWPAVVAAAGAGRPALPWLGDPDAPHSFALTTEVAAALVQVALDPSMRTDTVLHLPAVEPTTGRALADALGRVRTDGRTVRLRALRSPVVRAAALVNGAAREQAEMMYQVEHEQLVDDSVVRALGWSAPRTTVADVAALAHARAERDARVSRP</sequence>
<accession>A0ABU0GFL8</accession>
<dbReference type="InterPro" id="IPR001509">
    <property type="entry name" value="Epimerase_deHydtase"/>
</dbReference>
<evidence type="ECO:0000313" key="2">
    <source>
        <dbReference type="EMBL" id="MDQ0423878.1"/>
    </source>
</evidence>
<dbReference type="Pfam" id="PF01370">
    <property type="entry name" value="Epimerase"/>
    <property type="match status" value="1"/>
</dbReference>
<name>A0ABU0GFL8_9CELL</name>
<dbReference type="RefSeq" id="WP_070319734.1">
    <property type="nucleotide sequence ID" value="NZ_JAUSVM010000001.1"/>
</dbReference>
<proteinExistence type="predicted"/>
<dbReference type="EMBL" id="JAUSVM010000001">
    <property type="protein sequence ID" value="MDQ0423878.1"/>
    <property type="molecule type" value="Genomic_DNA"/>
</dbReference>
<feature type="domain" description="NAD-dependent epimerase/dehydratase" evidence="1">
    <location>
        <begin position="8"/>
        <end position="214"/>
    </location>
</feature>
<gene>
    <name evidence="2" type="ORF">JO380_000259</name>
</gene>
<dbReference type="Proteomes" id="UP001240250">
    <property type="component" value="Unassembled WGS sequence"/>
</dbReference>